<dbReference type="PANTHER" id="PTHR28255">
    <property type="match status" value="1"/>
</dbReference>
<dbReference type="InterPro" id="IPR010371">
    <property type="entry name" value="YBR137W-like"/>
</dbReference>
<dbReference type="InterPro" id="IPR005624">
    <property type="entry name" value="PduO/GlcC-like"/>
</dbReference>
<dbReference type="Gene3D" id="3.30.450.150">
    <property type="entry name" value="Haem-degrading domain"/>
    <property type="match status" value="1"/>
</dbReference>
<gene>
    <name evidence="1" type="ORF">RMS29_21575</name>
</gene>
<name>A0ABU4W206_9HYPH</name>
<protein>
    <submittedName>
        <fullName evidence="1">Heme-binding protein</fullName>
    </submittedName>
</protein>
<comment type="caution">
    <text evidence="1">The sequence shown here is derived from an EMBL/GenBank/DDBJ whole genome shotgun (WGS) entry which is preliminary data.</text>
</comment>
<dbReference type="InterPro" id="IPR038084">
    <property type="entry name" value="PduO/GlcC-like_sf"/>
</dbReference>
<proteinExistence type="predicted"/>
<sequence>MLSKEPTLAELAEELKSLEIERFDYDFAWNLGLQIREKAINGGHDIAIEIRHGNDVIFATLVGKATIDNFDWTRRKCAVVHRFHRSSLAMRLEAEQNGYDFNTRFRLPPADFAASGGGVPLMLNGGIFIGSVGVSGLPNVEDHRLISDALRLHLK</sequence>
<dbReference type="Proteomes" id="UP001277561">
    <property type="component" value="Unassembled WGS sequence"/>
</dbReference>
<dbReference type="Pfam" id="PF03928">
    <property type="entry name" value="HbpS-like"/>
    <property type="match status" value="1"/>
</dbReference>
<evidence type="ECO:0000313" key="2">
    <source>
        <dbReference type="Proteomes" id="UP001277561"/>
    </source>
</evidence>
<dbReference type="RefSeq" id="WP_320188403.1">
    <property type="nucleotide sequence ID" value="NZ_CP192768.1"/>
</dbReference>
<accession>A0ABU4W206</accession>
<reference evidence="1" key="1">
    <citation type="journal article" date="2023" name="Phytobiomes J">
        <title>Deciphering the key players within the bacterial microbiota associated with aerial crown gall tumors on rhododendron: Insights into the gallobiome.</title>
        <authorList>
            <person name="Kuzmanovic N."/>
            <person name="Nesme J."/>
            <person name="Wolf J."/>
            <person name="Neumann-Schaal M."/>
            <person name="Petersen J."/>
            <person name="Fernandez-Gnecco G."/>
            <person name="Sproeer C."/>
            <person name="Bunk B."/>
            <person name="Overmann J."/>
            <person name="Sorensen S.J."/>
            <person name="Idczak E."/>
            <person name="Smalla K."/>
        </authorList>
    </citation>
    <scope>NUCLEOTIDE SEQUENCE [LARGE SCALE GENOMIC DNA]</scope>
    <source>
        <strain evidence="1">Rho-14.1</strain>
    </source>
</reference>
<evidence type="ECO:0000313" key="1">
    <source>
        <dbReference type="EMBL" id="MDX8331808.1"/>
    </source>
</evidence>
<dbReference type="EMBL" id="JAVRAD010000012">
    <property type="protein sequence ID" value="MDX8331808.1"/>
    <property type="molecule type" value="Genomic_DNA"/>
</dbReference>
<dbReference type="PIRSF" id="PIRSF008757">
    <property type="entry name" value="UCP008757"/>
    <property type="match status" value="1"/>
</dbReference>
<dbReference type="PANTHER" id="PTHR28255:SF1">
    <property type="entry name" value="UPF0303 PROTEIN YBR137W"/>
    <property type="match status" value="1"/>
</dbReference>
<dbReference type="SUPFAM" id="SSF143744">
    <property type="entry name" value="GlcG-like"/>
    <property type="match status" value="1"/>
</dbReference>
<organism evidence="1 2">
    <name type="scientific">Agrobacterium rosae</name>
    <dbReference type="NCBI Taxonomy" id="1972867"/>
    <lineage>
        <taxon>Bacteria</taxon>
        <taxon>Pseudomonadati</taxon>
        <taxon>Pseudomonadota</taxon>
        <taxon>Alphaproteobacteria</taxon>
        <taxon>Hyphomicrobiales</taxon>
        <taxon>Rhizobiaceae</taxon>
        <taxon>Rhizobium/Agrobacterium group</taxon>
        <taxon>Agrobacterium</taxon>
    </lineage>
</organism>
<keyword evidence="2" id="KW-1185">Reference proteome</keyword>